<dbReference type="Pfam" id="PF01636">
    <property type="entry name" value="APH"/>
    <property type="match status" value="1"/>
</dbReference>
<feature type="domain" description="Aminoglycoside phosphotransferase" evidence="1">
    <location>
        <begin position="104"/>
        <end position="277"/>
    </location>
</feature>
<name>A0ABW9T8Y2_9BACL</name>
<sequence length="370" mass="42383">MHFTVGTGIALLGRMGSSTFMRSRFRRSSGVSRVAELDGWCKHVVRLGEGIMEDLSSYVLPDGTLNGQGLWKREPLYQGMNGRWVERFYPGPEQSYVFKPLTNRESIDREAWIYRHVLSSFPAIFPLLLASSGEGAGEDGWTIFEDLGLLRHEYSVELATEVVQQMAWWHSFPEQHWSGLNSQGPKPSIASMASDLLLKREKAASLLAELGWAWTLDEWIDDYVSGQALSSIRVLSHGDLHLGNYAKGENGRLYIIDWEHAHLNSPFWDLYHLIDMTHPMFPKSVTPAERETLLSVYVSFSIPYGRSWELETFIRDYYRFSVIFSLWMLLLIADDLKRDEAIWPKERLLVQYEETAANLVGCLSRLAQQP</sequence>
<dbReference type="Gene3D" id="3.90.1200.10">
    <property type="match status" value="1"/>
</dbReference>
<dbReference type="InterPro" id="IPR002575">
    <property type="entry name" value="Aminoglycoside_PTrfase"/>
</dbReference>
<keyword evidence="3" id="KW-1185">Reference proteome</keyword>
<evidence type="ECO:0000313" key="3">
    <source>
        <dbReference type="Proteomes" id="UP000435177"/>
    </source>
</evidence>
<dbReference type="Proteomes" id="UP000435177">
    <property type="component" value="Unassembled WGS sequence"/>
</dbReference>
<dbReference type="InterPro" id="IPR011009">
    <property type="entry name" value="Kinase-like_dom_sf"/>
</dbReference>
<comment type="caution">
    <text evidence="2">The sequence shown here is derived from an EMBL/GenBank/DDBJ whole genome shotgun (WGS) entry which is preliminary data.</text>
</comment>
<evidence type="ECO:0000313" key="2">
    <source>
        <dbReference type="EMBL" id="MUG67641.1"/>
    </source>
</evidence>
<reference evidence="2 3" key="1">
    <citation type="submission" date="2019-11" db="EMBL/GenBank/DDBJ databases">
        <title>Draft genome sequences of five Paenibacillus species of dairy origin.</title>
        <authorList>
            <person name="Olajide A.M."/>
            <person name="Chen S."/>
            <person name="Lapointe G."/>
        </authorList>
    </citation>
    <scope>NUCLEOTIDE SEQUENCE [LARGE SCALE GENOMIC DNA]</scope>
    <source>
        <strain evidence="2 3">3CS1</strain>
    </source>
</reference>
<organism evidence="2 3">
    <name type="scientific">Paenibacillus campinasensis</name>
    <dbReference type="NCBI Taxonomy" id="66347"/>
    <lineage>
        <taxon>Bacteria</taxon>
        <taxon>Bacillati</taxon>
        <taxon>Bacillota</taxon>
        <taxon>Bacilli</taxon>
        <taxon>Bacillales</taxon>
        <taxon>Paenibacillaceae</taxon>
        <taxon>Paenibacillus</taxon>
    </lineage>
</organism>
<evidence type="ECO:0000259" key="1">
    <source>
        <dbReference type="Pfam" id="PF01636"/>
    </source>
</evidence>
<proteinExistence type="predicted"/>
<accession>A0ABW9T8Y2</accession>
<protein>
    <submittedName>
        <fullName evidence="2">Phosphotransferase</fullName>
    </submittedName>
</protein>
<gene>
    <name evidence="2" type="ORF">GNP94_16755</name>
</gene>
<dbReference type="EMBL" id="WOAA01000016">
    <property type="protein sequence ID" value="MUG67641.1"/>
    <property type="molecule type" value="Genomic_DNA"/>
</dbReference>
<dbReference type="SUPFAM" id="SSF56112">
    <property type="entry name" value="Protein kinase-like (PK-like)"/>
    <property type="match status" value="1"/>
</dbReference>